<dbReference type="InterPro" id="IPR001611">
    <property type="entry name" value="Leu-rich_rpt"/>
</dbReference>
<dbReference type="InterPro" id="IPR032675">
    <property type="entry name" value="LRR_dom_sf"/>
</dbReference>
<dbReference type="SUPFAM" id="SSF52047">
    <property type="entry name" value="RNI-like"/>
    <property type="match status" value="1"/>
</dbReference>
<name>A0ABP0XJ00_9BRYO</name>
<dbReference type="Gene3D" id="3.80.10.10">
    <property type="entry name" value="Ribonuclease Inhibitor"/>
    <property type="match status" value="1"/>
</dbReference>
<gene>
    <name evidence="1" type="ORF">CSSPJE1EN1_LOCUS23804</name>
</gene>
<protein>
    <submittedName>
        <fullName evidence="1">Uncharacterized protein</fullName>
    </submittedName>
</protein>
<dbReference type="Pfam" id="PF13516">
    <property type="entry name" value="LRR_6"/>
    <property type="match status" value="1"/>
</dbReference>
<dbReference type="EMBL" id="OZ020104">
    <property type="protein sequence ID" value="CAK9278326.1"/>
    <property type="molecule type" value="Genomic_DNA"/>
</dbReference>
<proteinExistence type="predicted"/>
<organism evidence="1 2">
    <name type="scientific">Sphagnum jensenii</name>
    <dbReference type="NCBI Taxonomy" id="128206"/>
    <lineage>
        <taxon>Eukaryota</taxon>
        <taxon>Viridiplantae</taxon>
        <taxon>Streptophyta</taxon>
        <taxon>Embryophyta</taxon>
        <taxon>Bryophyta</taxon>
        <taxon>Sphagnophytina</taxon>
        <taxon>Sphagnopsida</taxon>
        <taxon>Sphagnales</taxon>
        <taxon>Sphagnaceae</taxon>
        <taxon>Sphagnum</taxon>
    </lineage>
</organism>
<accession>A0ABP0XJ00</accession>
<evidence type="ECO:0000313" key="1">
    <source>
        <dbReference type="EMBL" id="CAK9278326.1"/>
    </source>
</evidence>
<reference evidence="1" key="1">
    <citation type="submission" date="2024-02" db="EMBL/GenBank/DDBJ databases">
        <authorList>
            <consortium name="ELIXIR-Norway"/>
            <consortium name="Elixir Norway"/>
        </authorList>
    </citation>
    <scope>NUCLEOTIDE SEQUENCE</scope>
</reference>
<sequence length="150" mass="16979">MMEQRLGVEQDDPADEFDENSDAYRNHHLQVLKAIAGCKNLKKLIVWEQLYVEEMEVLCKNLLSHPELEYQHLWKGSIAGSDKEMEFLCNLLENNHIIKTLQLWREGVAVVGAASLGLMLGVNSTLEELDLYGNPLGPDGVEALLVPSYW</sequence>
<dbReference type="Proteomes" id="UP001497444">
    <property type="component" value="Chromosome 9"/>
</dbReference>
<evidence type="ECO:0000313" key="2">
    <source>
        <dbReference type="Proteomes" id="UP001497444"/>
    </source>
</evidence>
<keyword evidence="2" id="KW-1185">Reference proteome</keyword>